<accession>A0ABS8BVI3</accession>
<evidence type="ECO:0000313" key="3">
    <source>
        <dbReference type="Proteomes" id="UP001138961"/>
    </source>
</evidence>
<dbReference type="Gene3D" id="2.60.120.10">
    <property type="entry name" value="Jelly Rolls"/>
    <property type="match status" value="1"/>
</dbReference>
<gene>
    <name evidence="2" type="ORF">LGQ03_10230</name>
</gene>
<dbReference type="PANTHER" id="PTHR40943:SF1">
    <property type="entry name" value="CYTOPLASMIC PROTEIN"/>
    <property type="match status" value="1"/>
</dbReference>
<dbReference type="InterPro" id="IPR014710">
    <property type="entry name" value="RmlC-like_jellyroll"/>
</dbReference>
<reference evidence="2" key="1">
    <citation type="submission" date="2021-10" db="EMBL/GenBank/DDBJ databases">
        <title>Loktanella gaetbuli sp. nov., isolated from a tidal flat.</title>
        <authorList>
            <person name="Park S."/>
            <person name="Yoon J.-H."/>
        </authorList>
    </citation>
    <scope>NUCLEOTIDE SEQUENCE</scope>
    <source>
        <strain evidence="2">TSTF-M6</strain>
    </source>
</reference>
<dbReference type="InterPro" id="IPR008579">
    <property type="entry name" value="UGlyAH_Cupin_dom"/>
</dbReference>
<dbReference type="Proteomes" id="UP001138961">
    <property type="component" value="Unassembled WGS sequence"/>
</dbReference>
<evidence type="ECO:0000313" key="2">
    <source>
        <dbReference type="EMBL" id="MCB5199619.1"/>
    </source>
</evidence>
<dbReference type="Pfam" id="PF05899">
    <property type="entry name" value="Cupin_3"/>
    <property type="match status" value="1"/>
</dbReference>
<dbReference type="RefSeq" id="WP_226748317.1">
    <property type="nucleotide sequence ID" value="NZ_JAJATZ010000004.1"/>
</dbReference>
<comment type="caution">
    <text evidence="2">The sequence shown here is derived from an EMBL/GenBank/DDBJ whole genome shotgun (WGS) entry which is preliminary data.</text>
</comment>
<feature type="domain" description="(S)-ureidoglycine aminohydrolase cupin" evidence="1">
    <location>
        <begin position="45"/>
        <end position="115"/>
    </location>
</feature>
<dbReference type="PANTHER" id="PTHR40943">
    <property type="entry name" value="CYTOPLASMIC PROTEIN-RELATED"/>
    <property type="match status" value="1"/>
</dbReference>
<sequence>MLRWQPGDDVGALDDWPFTASASDYEILRGAPRASGRILAGGPGHPTRAGIWRCTAGAFSCIEQGDEMMTILSGTGTLTDVASQEVTRFAAGDTLFSRDGRRVIWDVTQDVTKVFFGHKDGGF</sequence>
<dbReference type="InterPro" id="IPR011051">
    <property type="entry name" value="RmlC_Cupin_sf"/>
</dbReference>
<evidence type="ECO:0000259" key="1">
    <source>
        <dbReference type="Pfam" id="PF05899"/>
    </source>
</evidence>
<keyword evidence="3" id="KW-1185">Reference proteome</keyword>
<organism evidence="2 3">
    <name type="scientific">Loktanella gaetbuli</name>
    <dbReference type="NCBI Taxonomy" id="2881335"/>
    <lineage>
        <taxon>Bacteria</taxon>
        <taxon>Pseudomonadati</taxon>
        <taxon>Pseudomonadota</taxon>
        <taxon>Alphaproteobacteria</taxon>
        <taxon>Rhodobacterales</taxon>
        <taxon>Roseobacteraceae</taxon>
        <taxon>Loktanella</taxon>
    </lineage>
</organism>
<dbReference type="EMBL" id="JAJATZ010000004">
    <property type="protein sequence ID" value="MCB5199619.1"/>
    <property type="molecule type" value="Genomic_DNA"/>
</dbReference>
<proteinExistence type="predicted"/>
<name>A0ABS8BVI3_9RHOB</name>
<protein>
    <submittedName>
        <fullName evidence="2">Cupin domain-containing protein</fullName>
    </submittedName>
</protein>
<dbReference type="SUPFAM" id="SSF51182">
    <property type="entry name" value="RmlC-like cupins"/>
    <property type="match status" value="1"/>
</dbReference>